<feature type="compositionally biased region" description="Low complexity" evidence="1">
    <location>
        <begin position="41"/>
        <end position="53"/>
    </location>
</feature>
<organism evidence="2 3">
    <name type="scientific">Dreissena polymorpha</name>
    <name type="common">Zebra mussel</name>
    <name type="synonym">Mytilus polymorpha</name>
    <dbReference type="NCBI Taxonomy" id="45954"/>
    <lineage>
        <taxon>Eukaryota</taxon>
        <taxon>Metazoa</taxon>
        <taxon>Spiralia</taxon>
        <taxon>Lophotrochozoa</taxon>
        <taxon>Mollusca</taxon>
        <taxon>Bivalvia</taxon>
        <taxon>Autobranchia</taxon>
        <taxon>Heteroconchia</taxon>
        <taxon>Euheterodonta</taxon>
        <taxon>Imparidentia</taxon>
        <taxon>Neoheterodontei</taxon>
        <taxon>Myida</taxon>
        <taxon>Dreissenoidea</taxon>
        <taxon>Dreissenidae</taxon>
        <taxon>Dreissena</taxon>
    </lineage>
</organism>
<sequence>MDVQKEDTIQTPSPISDRTSDQGLGPETSEAQPSPVRVKFETTPSTAAESSPSLKDGKPKTDKELKMEENKAKLAEKRRVVREKAEREAAIERERQEEKQYVWGLGLFYFYGVLQLGI</sequence>
<evidence type="ECO:0000313" key="3">
    <source>
        <dbReference type="Proteomes" id="UP000828390"/>
    </source>
</evidence>
<evidence type="ECO:0000313" key="2">
    <source>
        <dbReference type="EMBL" id="KAH3812542.1"/>
    </source>
</evidence>
<protein>
    <submittedName>
        <fullName evidence="2">Uncharacterized protein</fullName>
    </submittedName>
</protein>
<name>A0A9D4JM73_DREPO</name>
<keyword evidence="3" id="KW-1185">Reference proteome</keyword>
<dbReference type="EMBL" id="JAIWYP010000006">
    <property type="protein sequence ID" value="KAH3812542.1"/>
    <property type="molecule type" value="Genomic_DNA"/>
</dbReference>
<dbReference type="Proteomes" id="UP000828390">
    <property type="component" value="Unassembled WGS sequence"/>
</dbReference>
<gene>
    <name evidence="2" type="ORF">DPMN_140977</name>
</gene>
<comment type="caution">
    <text evidence="2">The sequence shown here is derived from an EMBL/GenBank/DDBJ whole genome shotgun (WGS) entry which is preliminary data.</text>
</comment>
<feature type="compositionally biased region" description="Basic and acidic residues" evidence="1">
    <location>
        <begin position="55"/>
        <end position="68"/>
    </location>
</feature>
<accession>A0A9D4JM73</accession>
<evidence type="ECO:0000256" key="1">
    <source>
        <dbReference type="SAM" id="MobiDB-lite"/>
    </source>
</evidence>
<reference evidence="2" key="2">
    <citation type="submission" date="2020-11" db="EMBL/GenBank/DDBJ databases">
        <authorList>
            <person name="McCartney M.A."/>
            <person name="Auch B."/>
            <person name="Kono T."/>
            <person name="Mallez S."/>
            <person name="Becker A."/>
            <person name="Gohl D.M."/>
            <person name="Silverstein K.A.T."/>
            <person name="Koren S."/>
            <person name="Bechman K.B."/>
            <person name="Herman A."/>
            <person name="Abrahante J.E."/>
            <person name="Garbe J."/>
        </authorList>
    </citation>
    <scope>NUCLEOTIDE SEQUENCE</scope>
    <source>
        <strain evidence="2">Duluth1</strain>
        <tissue evidence="2">Whole animal</tissue>
    </source>
</reference>
<dbReference type="AlphaFoldDB" id="A0A9D4JM73"/>
<feature type="region of interest" description="Disordered" evidence="1">
    <location>
        <begin position="1"/>
        <end position="68"/>
    </location>
</feature>
<proteinExistence type="predicted"/>
<reference evidence="2" key="1">
    <citation type="journal article" date="2019" name="bioRxiv">
        <title>The Genome of the Zebra Mussel, Dreissena polymorpha: A Resource for Invasive Species Research.</title>
        <authorList>
            <person name="McCartney M.A."/>
            <person name="Auch B."/>
            <person name="Kono T."/>
            <person name="Mallez S."/>
            <person name="Zhang Y."/>
            <person name="Obille A."/>
            <person name="Becker A."/>
            <person name="Abrahante J.E."/>
            <person name="Garbe J."/>
            <person name="Badalamenti J.P."/>
            <person name="Herman A."/>
            <person name="Mangelson H."/>
            <person name="Liachko I."/>
            <person name="Sullivan S."/>
            <person name="Sone E.D."/>
            <person name="Koren S."/>
            <person name="Silverstein K.A.T."/>
            <person name="Beckman K.B."/>
            <person name="Gohl D.M."/>
        </authorList>
    </citation>
    <scope>NUCLEOTIDE SEQUENCE</scope>
    <source>
        <strain evidence="2">Duluth1</strain>
        <tissue evidence="2">Whole animal</tissue>
    </source>
</reference>